<dbReference type="RefSeq" id="WP_012900220.1">
    <property type="nucleotide sequence ID" value="NC_013665.1"/>
</dbReference>
<reference evidence="4 5" key="2">
    <citation type="journal article" date="2008" name="Int. J. Syst. Evol. Microbiol.">
        <title>Methanocella paludicola gen. nov., sp. nov., a methane-producing archaeon, the first isolate of the lineage 'Rice Cluster I', and proposal of the new archaeal order Methanocellales ord. nov.</title>
        <authorList>
            <person name="Sakai S."/>
            <person name="Imachi H."/>
            <person name="Hanada S."/>
            <person name="Ohashi A."/>
            <person name="Harada H."/>
            <person name="Kamagata Y."/>
        </authorList>
    </citation>
    <scope>NUCLEOTIDE SEQUENCE [LARGE SCALE GENOMIC DNA]</scope>
    <source>
        <strain evidence="5">DSM 17711 / JCM 13418 / NBRC 101707 / SANAE</strain>
    </source>
</reference>
<gene>
    <name evidence="4" type="ordered locus">MCP_1469</name>
</gene>
<dbReference type="GO" id="GO:0016740">
    <property type="term" value="F:transferase activity"/>
    <property type="evidence" value="ECO:0007669"/>
    <property type="project" value="UniProtKB-KW"/>
</dbReference>
<dbReference type="PANTHER" id="PTHR31544">
    <property type="entry name" value="AIG2-LIKE PROTEIN D"/>
    <property type="match status" value="1"/>
</dbReference>
<dbReference type="InParanoid" id="D1YYL9"/>
<dbReference type="OrthoDB" id="198684at2157"/>
<dbReference type="STRING" id="304371.MCP_1469"/>
<organism evidence="4 5">
    <name type="scientific">Methanocella paludicola (strain DSM 17711 / JCM 13418 / NBRC 101707 / SANAE)</name>
    <dbReference type="NCBI Taxonomy" id="304371"/>
    <lineage>
        <taxon>Archaea</taxon>
        <taxon>Methanobacteriati</taxon>
        <taxon>Methanobacteriota</taxon>
        <taxon>Stenosarchaea group</taxon>
        <taxon>Methanomicrobia</taxon>
        <taxon>Methanocellales</taxon>
        <taxon>Methanocellaceae</taxon>
        <taxon>Methanocella</taxon>
    </lineage>
</organism>
<dbReference type="Gene3D" id="3.10.490.10">
    <property type="entry name" value="Gamma-glutamyl cyclotransferase-like"/>
    <property type="match status" value="1"/>
</dbReference>
<dbReference type="eggNOG" id="arCOG05099">
    <property type="taxonomic scope" value="Archaea"/>
</dbReference>
<dbReference type="InterPro" id="IPR045038">
    <property type="entry name" value="AIG2-like"/>
</dbReference>
<reference evidence="5" key="3">
    <citation type="journal article" date="2011" name="PLoS ONE">
        <title>Genome sequence of a mesophilic hydrogenotrophic methanogen Methanocella paludicola, the first cultivated representative of the order Methanocellales.</title>
        <authorList>
            <person name="Sakai S."/>
            <person name="Takaki Y."/>
            <person name="Shimamura S."/>
            <person name="Sekine M."/>
            <person name="Tajima T."/>
            <person name="Kosugi H."/>
            <person name="Ichikawa N."/>
            <person name="Tasumi E."/>
            <person name="Hiraki A.T."/>
            <person name="Shimizu A."/>
            <person name="Kato Y."/>
            <person name="Nishiko R."/>
            <person name="Mori K."/>
            <person name="Fujita N."/>
            <person name="Imachi H."/>
            <person name="Takai K."/>
        </authorList>
    </citation>
    <scope>NUCLEOTIDE SEQUENCE [LARGE SCALE GENOMIC DNA]</scope>
    <source>
        <strain evidence="5">DSM 17711 / JCM 13418 / NBRC 101707 / SANAE</strain>
    </source>
</reference>
<evidence type="ECO:0000256" key="2">
    <source>
        <dbReference type="ARBA" id="ARBA00030602"/>
    </source>
</evidence>
<dbReference type="EMBL" id="AP011532">
    <property type="protein sequence ID" value="BAI61541.1"/>
    <property type="molecule type" value="Genomic_DNA"/>
</dbReference>
<dbReference type="InterPro" id="IPR013024">
    <property type="entry name" value="GGCT-like"/>
</dbReference>
<reference evidence="4 5" key="1">
    <citation type="journal article" date="2007" name="Appl. Environ. Microbiol.">
        <title>Isolation of key methanogens for global methane emission from rice paddy fields: a novel isolate affiliated with the clone cluster rice cluster I.</title>
        <authorList>
            <person name="Sakai S."/>
            <person name="Imachi H."/>
            <person name="Sekiguchi Y."/>
            <person name="Ohashi A."/>
            <person name="Harada H."/>
            <person name="Kamagata Y."/>
        </authorList>
    </citation>
    <scope>NUCLEOTIDE SEQUENCE [LARGE SCALE GENOMIC DNA]</scope>
    <source>
        <strain evidence="5">DSM 17711 / JCM 13418 / NBRC 101707 / SANAE</strain>
    </source>
</reference>
<dbReference type="PANTHER" id="PTHR31544:SF2">
    <property type="entry name" value="AIG2-LIKE PROTEIN D"/>
    <property type="match status" value="1"/>
</dbReference>
<evidence type="ECO:0000313" key="5">
    <source>
        <dbReference type="Proteomes" id="UP000001882"/>
    </source>
</evidence>
<dbReference type="AlphaFoldDB" id="D1YYL9"/>
<dbReference type="Proteomes" id="UP000001882">
    <property type="component" value="Chromosome"/>
</dbReference>
<keyword evidence="1" id="KW-0808">Transferase</keyword>
<evidence type="ECO:0000259" key="3">
    <source>
        <dbReference type="Pfam" id="PF06094"/>
    </source>
</evidence>
<sequence length="111" mass="12685">MADETVNLFVYGPLMDKSRLNSLIKRIPEMHPAKAMGYRQIYDEALGSQSAERDERSSMRGMLLKGITLMELRQLDFFEGVGEGSYRRVKVKATALDTRSQAEAFMYVKNQ</sequence>
<dbReference type="Pfam" id="PF06094">
    <property type="entry name" value="GGACT"/>
    <property type="match status" value="1"/>
</dbReference>
<dbReference type="CDD" id="cd06661">
    <property type="entry name" value="GGCT_like"/>
    <property type="match status" value="1"/>
</dbReference>
<dbReference type="GeneID" id="8681417"/>
<dbReference type="SUPFAM" id="SSF110857">
    <property type="entry name" value="Gamma-glutamyl cyclotransferase-like"/>
    <property type="match status" value="1"/>
</dbReference>
<name>D1YYL9_METPS</name>
<accession>D1YYL9</accession>
<evidence type="ECO:0000256" key="1">
    <source>
        <dbReference type="ARBA" id="ARBA00022679"/>
    </source>
</evidence>
<dbReference type="KEGG" id="mpd:MCP_1469"/>
<protein>
    <recommendedName>
        <fullName evidence="2">Putative gamma-glutamylcyclotransferase</fullName>
    </recommendedName>
</protein>
<dbReference type="InterPro" id="IPR036568">
    <property type="entry name" value="GGCT-like_sf"/>
</dbReference>
<proteinExistence type="predicted"/>
<feature type="domain" description="Gamma-glutamylcyclotransferase AIG2-like" evidence="3">
    <location>
        <begin position="8"/>
        <end position="110"/>
    </location>
</feature>
<dbReference type="InterPro" id="IPR009288">
    <property type="entry name" value="AIG2-like_dom"/>
</dbReference>
<keyword evidence="5" id="KW-1185">Reference proteome</keyword>
<evidence type="ECO:0000313" key="4">
    <source>
        <dbReference type="EMBL" id="BAI61541.1"/>
    </source>
</evidence>